<protein>
    <submittedName>
        <fullName evidence="1">Uncharacterized protein</fullName>
    </submittedName>
</protein>
<accession>A0AAE1EIU1</accession>
<gene>
    <name evidence="1" type="ORF">Pcinc_041040</name>
</gene>
<reference evidence="1" key="1">
    <citation type="submission" date="2023-10" db="EMBL/GenBank/DDBJ databases">
        <title>Genome assemblies of two species of porcelain crab, Petrolisthes cinctipes and Petrolisthes manimaculis (Anomura: Porcellanidae).</title>
        <authorList>
            <person name="Angst P."/>
        </authorList>
    </citation>
    <scope>NUCLEOTIDE SEQUENCE</scope>
    <source>
        <strain evidence="1">PB745_01</strain>
        <tissue evidence="1">Gill</tissue>
    </source>
</reference>
<evidence type="ECO:0000313" key="1">
    <source>
        <dbReference type="EMBL" id="KAK3852375.1"/>
    </source>
</evidence>
<sequence>MRHSQSKASISKEEFRFQFSPPASLWSFTLMRFNGKTTPEAGKGTGTFIPTMLHLHLTPSPPYSISTLLHLHHAPSPPYSISTLLHLHLLTLYFGM</sequence>
<proteinExistence type="predicted"/>
<evidence type="ECO:0000313" key="2">
    <source>
        <dbReference type="Proteomes" id="UP001286313"/>
    </source>
</evidence>
<keyword evidence="2" id="KW-1185">Reference proteome</keyword>
<name>A0AAE1EIU1_PETCI</name>
<dbReference type="EMBL" id="JAWQEG010007456">
    <property type="protein sequence ID" value="KAK3852375.1"/>
    <property type="molecule type" value="Genomic_DNA"/>
</dbReference>
<comment type="caution">
    <text evidence="1">The sequence shown here is derived from an EMBL/GenBank/DDBJ whole genome shotgun (WGS) entry which is preliminary data.</text>
</comment>
<dbReference type="Proteomes" id="UP001286313">
    <property type="component" value="Unassembled WGS sequence"/>
</dbReference>
<organism evidence="1 2">
    <name type="scientific">Petrolisthes cinctipes</name>
    <name type="common">Flat porcelain crab</name>
    <dbReference type="NCBI Taxonomy" id="88211"/>
    <lineage>
        <taxon>Eukaryota</taxon>
        <taxon>Metazoa</taxon>
        <taxon>Ecdysozoa</taxon>
        <taxon>Arthropoda</taxon>
        <taxon>Crustacea</taxon>
        <taxon>Multicrustacea</taxon>
        <taxon>Malacostraca</taxon>
        <taxon>Eumalacostraca</taxon>
        <taxon>Eucarida</taxon>
        <taxon>Decapoda</taxon>
        <taxon>Pleocyemata</taxon>
        <taxon>Anomura</taxon>
        <taxon>Galatheoidea</taxon>
        <taxon>Porcellanidae</taxon>
        <taxon>Petrolisthes</taxon>
    </lineage>
</organism>
<dbReference type="AlphaFoldDB" id="A0AAE1EIU1"/>